<dbReference type="Proteomes" id="UP000239203">
    <property type="component" value="Unassembled WGS sequence"/>
</dbReference>
<dbReference type="InterPro" id="IPR025565">
    <property type="entry name" value="DUF4328"/>
</dbReference>
<feature type="domain" description="DUF4328" evidence="2">
    <location>
        <begin position="118"/>
        <end position="278"/>
    </location>
</feature>
<comment type="caution">
    <text evidence="3">The sequence shown here is derived from an EMBL/GenBank/DDBJ whole genome shotgun (WGS) entry which is preliminary data.</text>
</comment>
<keyword evidence="1" id="KW-0472">Membrane</keyword>
<protein>
    <submittedName>
        <fullName evidence="3">Uncharacterized protein DUF4328</fullName>
    </submittedName>
</protein>
<keyword evidence="4" id="KW-1185">Reference proteome</keyword>
<dbReference type="AlphaFoldDB" id="A0A2S6GW85"/>
<accession>A0A2S6GW85</accession>
<evidence type="ECO:0000256" key="1">
    <source>
        <dbReference type="SAM" id="Phobius"/>
    </source>
</evidence>
<feature type="transmembrane region" description="Helical" evidence="1">
    <location>
        <begin position="219"/>
        <end position="240"/>
    </location>
</feature>
<dbReference type="Pfam" id="PF14219">
    <property type="entry name" value="DUF4328"/>
    <property type="match status" value="1"/>
</dbReference>
<proteinExistence type="predicted"/>
<keyword evidence="1" id="KW-0812">Transmembrane</keyword>
<feature type="transmembrane region" description="Helical" evidence="1">
    <location>
        <begin position="132"/>
        <end position="153"/>
    </location>
</feature>
<dbReference type="RefSeq" id="WP_104477911.1">
    <property type="nucleotide sequence ID" value="NZ_CP154825.1"/>
</dbReference>
<gene>
    <name evidence="3" type="ORF">CLV40_10362</name>
</gene>
<feature type="transmembrane region" description="Helical" evidence="1">
    <location>
        <begin position="81"/>
        <end position="102"/>
    </location>
</feature>
<reference evidence="3 4" key="1">
    <citation type="submission" date="2018-02" db="EMBL/GenBank/DDBJ databases">
        <title>Genomic Encyclopedia of Archaeal and Bacterial Type Strains, Phase II (KMG-II): from individual species to whole genera.</title>
        <authorList>
            <person name="Goeker M."/>
        </authorList>
    </citation>
    <scope>NUCLEOTIDE SEQUENCE [LARGE SCALE GENOMIC DNA]</scope>
    <source>
        <strain evidence="3 4">YU 961-1</strain>
    </source>
</reference>
<feature type="transmembrane region" description="Helical" evidence="1">
    <location>
        <begin position="252"/>
        <end position="274"/>
    </location>
</feature>
<dbReference type="EMBL" id="PTIX01000003">
    <property type="protein sequence ID" value="PPK69456.1"/>
    <property type="molecule type" value="Genomic_DNA"/>
</dbReference>
<name>A0A2S6GW85_9PSEU</name>
<evidence type="ECO:0000259" key="2">
    <source>
        <dbReference type="Pfam" id="PF14219"/>
    </source>
</evidence>
<dbReference type="OrthoDB" id="4174975at2"/>
<organism evidence="3 4">
    <name type="scientific">Actinokineospora auranticolor</name>
    <dbReference type="NCBI Taxonomy" id="155976"/>
    <lineage>
        <taxon>Bacteria</taxon>
        <taxon>Bacillati</taxon>
        <taxon>Actinomycetota</taxon>
        <taxon>Actinomycetes</taxon>
        <taxon>Pseudonocardiales</taxon>
        <taxon>Pseudonocardiaceae</taxon>
        <taxon>Actinokineospora</taxon>
    </lineage>
</organism>
<sequence>MTDPDTTATPAFGIPRIEVEPEDTPPFGIPAVSVPVHLTRDADDETSVIQDTPLTDDDPVVEAIALPHEPELARPARAARFVASAFILLTAAVGALSAWQAWRSYWLVRDFYSAIPTVTNEQLQTATDRSTWLSYGWMAGVALSGVAFIVWLWRARINAARVCDAPHRLRIRWSVLSWFIPIGNLWLPQMVLGDVWRASRPDTPARGGNLRKVRAGKLIGVWWALFLLTHAVDLAAVNLIKDDSSVQTFERVFFANAASGGLAVLSALAILVVMRRVDRWQADRELIR</sequence>
<evidence type="ECO:0000313" key="4">
    <source>
        <dbReference type="Proteomes" id="UP000239203"/>
    </source>
</evidence>
<evidence type="ECO:0000313" key="3">
    <source>
        <dbReference type="EMBL" id="PPK69456.1"/>
    </source>
</evidence>
<keyword evidence="1" id="KW-1133">Transmembrane helix</keyword>